<feature type="non-terminal residue" evidence="1">
    <location>
        <position position="1"/>
    </location>
</feature>
<dbReference type="Proteomes" id="UP000265520">
    <property type="component" value="Unassembled WGS sequence"/>
</dbReference>
<comment type="caution">
    <text evidence="1">The sequence shown here is derived from an EMBL/GenBank/DDBJ whole genome shotgun (WGS) entry which is preliminary data.</text>
</comment>
<evidence type="ECO:0000313" key="2">
    <source>
        <dbReference type="Proteomes" id="UP000265520"/>
    </source>
</evidence>
<evidence type="ECO:0008006" key="3">
    <source>
        <dbReference type="Google" id="ProtNLM"/>
    </source>
</evidence>
<feature type="non-terminal residue" evidence="1">
    <location>
        <position position="76"/>
    </location>
</feature>
<evidence type="ECO:0000313" key="1">
    <source>
        <dbReference type="EMBL" id="MCI66393.1"/>
    </source>
</evidence>
<proteinExistence type="predicted"/>
<protein>
    <recommendedName>
        <fullName evidence="3">Retrotransposon gag domain-containing protein</fullName>
    </recommendedName>
</protein>
<dbReference type="AlphaFoldDB" id="A0A392TYX3"/>
<sequence>RRHPKTEATLEAIIQRENEPLRKYIERFTQAAVEVKTDDKMKLYLLERGLRSGSDFKKAVGIERVSSLDAFLDKAQ</sequence>
<keyword evidence="2" id="KW-1185">Reference proteome</keyword>
<name>A0A392TYX3_9FABA</name>
<dbReference type="EMBL" id="LXQA010694613">
    <property type="protein sequence ID" value="MCI66393.1"/>
    <property type="molecule type" value="Genomic_DNA"/>
</dbReference>
<accession>A0A392TYX3</accession>
<organism evidence="1 2">
    <name type="scientific">Trifolium medium</name>
    <dbReference type="NCBI Taxonomy" id="97028"/>
    <lineage>
        <taxon>Eukaryota</taxon>
        <taxon>Viridiplantae</taxon>
        <taxon>Streptophyta</taxon>
        <taxon>Embryophyta</taxon>
        <taxon>Tracheophyta</taxon>
        <taxon>Spermatophyta</taxon>
        <taxon>Magnoliopsida</taxon>
        <taxon>eudicotyledons</taxon>
        <taxon>Gunneridae</taxon>
        <taxon>Pentapetalae</taxon>
        <taxon>rosids</taxon>
        <taxon>fabids</taxon>
        <taxon>Fabales</taxon>
        <taxon>Fabaceae</taxon>
        <taxon>Papilionoideae</taxon>
        <taxon>50 kb inversion clade</taxon>
        <taxon>NPAAA clade</taxon>
        <taxon>Hologalegina</taxon>
        <taxon>IRL clade</taxon>
        <taxon>Trifolieae</taxon>
        <taxon>Trifolium</taxon>
    </lineage>
</organism>
<reference evidence="1 2" key="1">
    <citation type="journal article" date="2018" name="Front. Plant Sci.">
        <title>Red Clover (Trifolium pratense) and Zigzag Clover (T. medium) - A Picture of Genomic Similarities and Differences.</title>
        <authorList>
            <person name="Dluhosova J."/>
            <person name="Istvanek J."/>
            <person name="Nedelnik J."/>
            <person name="Repkova J."/>
        </authorList>
    </citation>
    <scope>NUCLEOTIDE SEQUENCE [LARGE SCALE GENOMIC DNA]</scope>
    <source>
        <strain evidence="2">cv. 10/8</strain>
        <tissue evidence="1">Leaf</tissue>
    </source>
</reference>